<keyword evidence="3" id="KW-0731">Sigma factor</keyword>
<dbReference type="PANTHER" id="PTHR43133">
    <property type="entry name" value="RNA POLYMERASE ECF-TYPE SIGMA FACTO"/>
    <property type="match status" value="1"/>
</dbReference>
<proteinExistence type="inferred from homology"/>
<sequence length="162" mass="19207">MTDLANIYEQYFRDVYSFVLLLSRNETVAEEITQETFFKALKSIDKFNGNCKISVWLCQIAKNTYYSHLEKQKRFELNNIPEKASESSIEELLIDKESALRIHRALHCLDEPYKEVFTLRIFGELSFVQISQLFEKTESWSRVTFYRAKQKIQDLVKEEKNG</sequence>
<dbReference type="InterPro" id="IPR013325">
    <property type="entry name" value="RNA_pol_sigma_r2"/>
</dbReference>
<dbReference type="NCBIfam" id="TIGR02937">
    <property type="entry name" value="sigma70-ECF"/>
    <property type="match status" value="1"/>
</dbReference>
<dbReference type="InterPro" id="IPR013324">
    <property type="entry name" value="RNA_pol_sigma_r3/r4-like"/>
</dbReference>
<protein>
    <submittedName>
        <fullName evidence="8">RNA polymerase sigma factor</fullName>
    </submittedName>
</protein>
<dbReference type="SUPFAM" id="SSF88659">
    <property type="entry name" value="Sigma3 and sigma4 domains of RNA polymerase sigma factors"/>
    <property type="match status" value="1"/>
</dbReference>
<comment type="caution">
    <text evidence="8">The sequence shown here is derived from an EMBL/GenBank/DDBJ whole genome shotgun (WGS) entry which is preliminary data.</text>
</comment>
<evidence type="ECO:0000259" key="6">
    <source>
        <dbReference type="Pfam" id="PF04542"/>
    </source>
</evidence>
<evidence type="ECO:0000256" key="1">
    <source>
        <dbReference type="ARBA" id="ARBA00010641"/>
    </source>
</evidence>
<evidence type="ECO:0000313" key="8">
    <source>
        <dbReference type="EMBL" id="GAA0722295.1"/>
    </source>
</evidence>
<dbReference type="Gene3D" id="1.10.1740.10">
    <property type="match status" value="1"/>
</dbReference>
<accession>A0ABN1IW68</accession>
<evidence type="ECO:0000256" key="2">
    <source>
        <dbReference type="ARBA" id="ARBA00023015"/>
    </source>
</evidence>
<evidence type="ECO:0000256" key="5">
    <source>
        <dbReference type="ARBA" id="ARBA00023163"/>
    </source>
</evidence>
<dbReference type="RefSeq" id="WP_343768106.1">
    <property type="nucleotide sequence ID" value="NZ_BAAACF010000001.1"/>
</dbReference>
<dbReference type="Pfam" id="PF08281">
    <property type="entry name" value="Sigma70_r4_2"/>
    <property type="match status" value="1"/>
</dbReference>
<keyword evidence="4" id="KW-0238">DNA-binding</keyword>
<dbReference type="EMBL" id="BAAACF010000001">
    <property type="protein sequence ID" value="GAA0722295.1"/>
    <property type="molecule type" value="Genomic_DNA"/>
</dbReference>
<dbReference type="InterPro" id="IPR007627">
    <property type="entry name" value="RNA_pol_sigma70_r2"/>
</dbReference>
<dbReference type="PANTHER" id="PTHR43133:SF8">
    <property type="entry name" value="RNA POLYMERASE SIGMA FACTOR HI_1459-RELATED"/>
    <property type="match status" value="1"/>
</dbReference>
<dbReference type="InterPro" id="IPR013249">
    <property type="entry name" value="RNA_pol_sigma70_r4_t2"/>
</dbReference>
<keyword evidence="5" id="KW-0804">Transcription</keyword>
<feature type="domain" description="RNA polymerase sigma factor 70 region 4 type 2" evidence="7">
    <location>
        <begin position="100"/>
        <end position="152"/>
    </location>
</feature>
<gene>
    <name evidence="8" type="ORF">GCM10008905_13640</name>
</gene>
<dbReference type="Proteomes" id="UP001500339">
    <property type="component" value="Unassembled WGS sequence"/>
</dbReference>
<dbReference type="CDD" id="cd06171">
    <property type="entry name" value="Sigma70_r4"/>
    <property type="match status" value="1"/>
</dbReference>
<dbReference type="InterPro" id="IPR039425">
    <property type="entry name" value="RNA_pol_sigma-70-like"/>
</dbReference>
<dbReference type="SUPFAM" id="SSF88946">
    <property type="entry name" value="Sigma2 domain of RNA polymerase sigma factors"/>
    <property type="match status" value="1"/>
</dbReference>
<dbReference type="Pfam" id="PF04542">
    <property type="entry name" value="Sigma70_r2"/>
    <property type="match status" value="1"/>
</dbReference>
<organism evidence="8 9">
    <name type="scientific">Clostridium malenominatum</name>
    <dbReference type="NCBI Taxonomy" id="1539"/>
    <lineage>
        <taxon>Bacteria</taxon>
        <taxon>Bacillati</taxon>
        <taxon>Bacillota</taxon>
        <taxon>Clostridia</taxon>
        <taxon>Eubacteriales</taxon>
        <taxon>Clostridiaceae</taxon>
        <taxon>Clostridium</taxon>
    </lineage>
</organism>
<dbReference type="InterPro" id="IPR014284">
    <property type="entry name" value="RNA_pol_sigma-70_dom"/>
</dbReference>
<evidence type="ECO:0000256" key="3">
    <source>
        <dbReference type="ARBA" id="ARBA00023082"/>
    </source>
</evidence>
<comment type="similarity">
    <text evidence="1">Belongs to the sigma-70 factor family. ECF subfamily.</text>
</comment>
<evidence type="ECO:0000313" key="9">
    <source>
        <dbReference type="Proteomes" id="UP001500339"/>
    </source>
</evidence>
<reference evidence="8 9" key="1">
    <citation type="journal article" date="2019" name="Int. J. Syst. Evol. Microbiol.">
        <title>The Global Catalogue of Microorganisms (GCM) 10K type strain sequencing project: providing services to taxonomists for standard genome sequencing and annotation.</title>
        <authorList>
            <consortium name="The Broad Institute Genomics Platform"/>
            <consortium name="The Broad Institute Genome Sequencing Center for Infectious Disease"/>
            <person name="Wu L."/>
            <person name="Ma J."/>
        </authorList>
    </citation>
    <scope>NUCLEOTIDE SEQUENCE [LARGE SCALE GENOMIC DNA]</scope>
    <source>
        <strain evidence="8 9">JCM 1405</strain>
    </source>
</reference>
<dbReference type="Gene3D" id="1.10.10.10">
    <property type="entry name" value="Winged helix-like DNA-binding domain superfamily/Winged helix DNA-binding domain"/>
    <property type="match status" value="1"/>
</dbReference>
<evidence type="ECO:0000256" key="4">
    <source>
        <dbReference type="ARBA" id="ARBA00023125"/>
    </source>
</evidence>
<keyword evidence="2" id="KW-0805">Transcription regulation</keyword>
<keyword evidence="9" id="KW-1185">Reference proteome</keyword>
<dbReference type="InterPro" id="IPR036388">
    <property type="entry name" value="WH-like_DNA-bd_sf"/>
</dbReference>
<name>A0ABN1IW68_9CLOT</name>
<evidence type="ECO:0000259" key="7">
    <source>
        <dbReference type="Pfam" id="PF08281"/>
    </source>
</evidence>
<feature type="domain" description="RNA polymerase sigma-70 region 2" evidence="6">
    <location>
        <begin position="7"/>
        <end position="74"/>
    </location>
</feature>